<dbReference type="EMBL" id="VSRR010068381">
    <property type="protein sequence ID" value="MPC85407.1"/>
    <property type="molecule type" value="Genomic_DNA"/>
</dbReference>
<protein>
    <submittedName>
        <fullName evidence="2">Uncharacterized protein</fullName>
    </submittedName>
</protein>
<feature type="region of interest" description="Disordered" evidence="1">
    <location>
        <begin position="80"/>
        <end position="108"/>
    </location>
</feature>
<accession>A0A5B7IVB6</accession>
<sequence>MIGETCVRLAVWRCSGVIELAVRCCSVRDVVYNLSSIPRHATTACTKNNDSLRNKTFCRGLCVCQSMHITNTKTRTCRNSKPNLALPSSPRPYHHDLHPLNLNPPPHR</sequence>
<proteinExistence type="predicted"/>
<gene>
    <name evidence="2" type="ORF">E2C01_080179</name>
</gene>
<reference evidence="2 3" key="1">
    <citation type="submission" date="2019-05" db="EMBL/GenBank/DDBJ databases">
        <title>Another draft genome of Portunus trituberculatus and its Hox gene families provides insights of decapod evolution.</title>
        <authorList>
            <person name="Jeong J.-H."/>
            <person name="Song I."/>
            <person name="Kim S."/>
            <person name="Choi T."/>
            <person name="Kim D."/>
            <person name="Ryu S."/>
            <person name="Kim W."/>
        </authorList>
    </citation>
    <scope>NUCLEOTIDE SEQUENCE [LARGE SCALE GENOMIC DNA]</scope>
    <source>
        <tissue evidence="2">Muscle</tissue>
    </source>
</reference>
<dbReference type="Proteomes" id="UP000324222">
    <property type="component" value="Unassembled WGS sequence"/>
</dbReference>
<dbReference type="AlphaFoldDB" id="A0A5B7IVB6"/>
<organism evidence="2 3">
    <name type="scientific">Portunus trituberculatus</name>
    <name type="common">Swimming crab</name>
    <name type="synonym">Neptunus trituberculatus</name>
    <dbReference type="NCBI Taxonomy" id="210409"/>
    <lineage>
        <taxon>Eukaryota</taxon>
        <taxon>Metazoa</taxon>
        <taxon>Ecdysozoa</taxon>
        <taxon>Arthropoda</taxon>
        <taxon>Crustacea</taxon>
        <taxon>Multicrustacea</taxon>
        <taxon>Malacostraca</taxon>
        <taxon>Eumalacostraca</taxon>
        <taxon>Eucarida</taxon>
        <taxon>Decapoda</taxon>
        <taxon>Pleocyemata</taxon>
        <taxon>Brachyura</taxon>
        <taxon>Eubrachyura</taxon>
        <taxon>Portunoidea</taxon>
        <taxon>Portunidae</taxon>
        <taxon>Portuninae</taxon>
        <taxon>Portunus</taxon>
    </lineage>
</organism>
<evidence type="ECO:0000313" key="2">
    <source>
        <dbReference type="EMBL" id="MPC85407.1"/>
    </source>
</evidence>
<evidence type="ECO:0000256" key="1">
    <source>
        <dbReference type="SAM" id="MobiDB-lite"/>
    </source>
</evidence>
<evidence type="ECO:0000313" key="3">
    <source>
        <dbReference type="Proteomes" id="UP000324222"/>
    </source>
</evidence>
<name>A0A5B7IVB6_PORTR</name>
<keyword evidence="3" id="KW-1185">Reference proteome</keyword>
<comment type="caution">
    <text evidence="2">The sequence shown here is derived from an EMBL/GenBank/DDBJ whole genome shotgun (WGS) entry which is preliminary data.</text>
</comment>